<keyword evidence="2 5" id="KW-0067">ATP-binding</keyword>
<feature type="compositionally biased region" description="Polar residues" evidence="6">
    <location>
        <begin position="366"/>
        <end position="376"/>
    </location>
</feature>
<feature type="region of interest" description="Disordered" evidence="6">
    <location>
        <begin position="358"/>
        <end position="378"/>
    </location>
</feature>
<dbReference type="Pfam" id="PF00069">
    <property type="entry name" value="Pkinase"/>
    <property type="match status" value="1"/>
</dbReference>
<evidence type="ECO:0000256" key="4">
    <source>
        <dbReference type="PROSITE-ProRule" id="PRU00059"/>
    </source>
</evidence>
<evidence type="ECO:0000313" key="10">
    <source>
        <dbReference type="EMBL" id="CAK8682028.1"/>
    </source>
</evidence>
<evidence type="ECO:0008006" key="12">
    <source>
        <dbReference type="Google" id="ProtNLM"/>
    </source>
</evidence>
<evidence type="ECO:0000313" key="11">
    <source>
        <dbReference type="Proteomes" id="UP001642483"/>
    </source>
</evidence>
<dbReference type="Gene3D" id="1.10.510.10">
    <property type="entry name" value="Transferase(Phosphotransferase) domain 1"/>
    <property type="match status" value="1"/>
</dbReference>
<gene>
    <name evidence="10" type="ORF">CVLEPA_LOCUS12249</name>
</gene>
<feature type="transmembrane region" description="Helical" evidence="7">
    <location>
        <begin position="553"/>
        <end position="573"/>
    </location>
</feature>
<accession>A0ABP0FQX8</accession>
<keyword evidence="3" id="KW-1015">Disulfide bond</keyword>
<protein>
    <recommendedName>
        <fullName evidence="12">Protein kinase domain-containing protein</fullName>
    </recommendedName>
</protein>
<keyword evidence="11" id="KW-1185">Reference proteome</keyword>
<feature type="transmembrane region" description="Helical" evidence="7">
    <location>
        <begin position="623"/>
        <end position="645"/>
    </location>
</feature>
<feature type="transmembrane region" description="Helical" evidence="7">
    <location>
        <begin position="495"/>
        <end position="515"/>
    </location>
</feature>
<dbReference type="SMART" id="SM00042">
    <property type="entry name" value="CUB"/>
    <property type="match status" value="2"/>
</dbReference>
<evidence type="ECO:0000256" key="6">
    <source>
        <dbReference type="SAM" id="MobiDB-lite"/>
    </source>
</evidence>
<dbReference type="PROSITE" id="PS01180">
    <property type="entry name" value="CUB"/>
    <property type="match status" value="2"/>
</dbReference>
<proteinExistence type="predicted"/>
<feature type="transmembrane region" description="Helical" evidence="7">
    <location>
        <begin position="708"/>
        <end position="741"/>
    </location>
</feature>
<keyword evidence="1 5" id="KW-0547">Nucleotide-binding</keyword>
<feature type="transmembrane region" description="Helical" evidence="7">
    <location>
        <begin position="665"/>
        <end position="687"/>
    </location>
</feature>
<dbReference type="SUPFAM" id="SSF56112">
    <property type="entry name" value="Protein kinase-like (PK-like)"/>
    <property type="match status" value="1"/>
</dbReference>
<dbReference type="EMBL" id="CAWYQH010000090">
    <property type="protein sequence ID" value="CAK8682028.1"/>
    <property type="molecule type" value="Genomic_DNA"/>
</dbReference>
<evidence type="ECO:0000259" key="9">
    <source>
        <dbReference type="PROSITE" id="PS50011"/>
    </source>
</evidence>
<sequence>MSLKLTSYEASSFKTSWNEDDVLGSGSFSTVRRCIHDELGEVAAKCLFVTGSEAKQKKYNEDVHRELNIHCRMQHKNIVKYFGVTKWNNYTAVIMEYIDGGNLEDLLYGFNDVKEIPWLLRFRIYFETADGVWYMHYGDTQKSFIHCDLKSQNVLLTSDLTVKIADFGGVNITKRTGAATLSLNVAPSTQHSELYTAPELLKNYSDSSLERKPSMDVYSFGMIGYEIITRKRVYHGAKSPGIVPNLIRSLGLRPDQKLLDLAESKLLNKQEDFHIFKCMKSIVTQCWDKNPEKRPNMQEVLEKISKQMSDYNDTNIVYHLDDLKASGNTQASRTSTKIKLSEFSQPFRQGCKVLPAEVAASEDESPISTDLPSTSRAPDRVEELSLRVNTHQMIETKALRIGNKIQSNTTVKDDKKFYPLFVTDSQLMNITEEAVSLVVEPATAETVIAADVCQGIKGNSEEEKSNKILIVPPTSINGEEPEEDNKAKVDFLEELICICFVLLYLVTGYYGVLILKIPPDEKISSGGKNSTEHYTNESSSIVPSVILTFDSRILLGVVGFFLTIFSFFNCAYLKIGRHLFSESLTPYLQKKRSGQAGIINFLQKCRPQRLRVFVAGLSQKQSFLMYLMLVACLIIFLSGVFFIAISVERGISSNTNTINDNTTLTIVGVLLVIASVTGIAFSIYLLLKWVSIGRIKMGVKNIIQTCGFLKVTGCFCLTPLVMCAVAIIFFIVVGVPLLIYVVMGNAVCSGTYNITNNKTSLVASPGFTNNTDYNLECTYIFHAQPGYTVELIFEVDVEPCCARLDIYDGEKFVMNLTGKIPHTDVLSNEQFLKLLYIIDYANVDHRVASKGFWARYRQFLCGGHYEITNGTTSVVTSPNYPNNTKYNFQCTYTFHAQLHHIVELTMQVDTEPCCASIEVYDGEILLKTLDGKDHQNVKSTGQSLKLVYISDYTNSNLKVASKGFWAEYKQNPKTS</sequence>
<organism evidence="10 11">
    <name type="scientific">Clavelina lepadiformis</name>
    <name type="common">Light-bulb sea squirt</name>
    <name type="synonym">Ascidia lepadiformis</name>
    <dbReference type="NCBI Taxonomy" id="159417"/>
    <lineage>
        <taxon>Eukaryota</taxon>
        <taxon>Metazoa</taxon>
        <taxon>Chordata</taxon>
        <taxon>Tunicata</taxon>
        <taxon>Ascidiacea</taxon>
        <taxon>Aplousobranchia</taxon>
        <taxon>Clavelinidae</taxon>
        <taxon>Clavelina</taxon>
    </lineage>
</organism>
<dbReference type="InterPro" id="IPR011009">
    <property type="entry name" value="Kinase-like_dom_sf"/>
</dbReference>
<dbReference type="Pfam" id="PF00431">
    <property type="entry name" value="CUB"/>
    <property type="match status" value="2"/>
</dbReference>
<evidence type="ECO:0000256" key="5">
    <source>
        <dbReference type="PROSITE-ProRule" id="PRU10141"/>
    </source>
</evidence>
<dbReference type="PANTHER" id="PTHR27001">
    <property type="entry name" value="OS01G0253100 PROTEIN"/>
    <property type="match status" value="1"/>
</dbReference>
<feature type="domain" description="CUB" evidence="8">
    <location>
        <begin position="748"/>
        <end position="859"/>
    </location>
</feature>
<dbReference type="CDD" id="cd00041">
    <property type="entry name" value="CUB"/>
    <property type="match status" value="2"/>
</dbReference>
<dbReference type="InterPro" id="IPR035914">
    <property type="entry name" value="Sperma_CUB_dom_sf"/>
</dbReference>
<feature type="domain" description="CUB" evidence="8">
    <location>
        <begin position="861"/>
        <end position="971"/>
    </location>
</feature>
<dbReference type="InterPro" id="IPR000719">
    <property type="entry name" value="Prot_kinase_dom"/>
</dbReference>
<keyword evidence="7" id="KW-0812">Transmembrane</keyword>
<feature type="binding site" evidence="5">
    <location>
        <position position="45"/>
    </location>
    <ligand>
        <name>ATP</name>
        <dbReference type="ChEBI" id="CHEBI:30616"/>
    </ligand>
</feature>
<dbReference type="SMART" id="SM00220">
    <property type="entry name" value="S_TKc"/>
    <property type="match status" value="1"/>
</dbReference>
<evidence type="ECO:0000256" key="3">
    <source>
        <dbReference type="ARBA" id="ARBA00023157"/>
    </source>
</evidence>
<keyword evidence="7" id="KW-1133">Transmembrane helix</keyword>
<dbReference type="InterPro" id="IPR017441">
    <property type="entry name" value="Protein_kinase_ATP_BS"/>
</dbReference>
<feature type="domain" description="Protein kinase" evidence="9">
    <location>
        <begin position="17"/>
        <end position="308"/>
    </location>
</feature>
<dbReference type="PROSITE" id="PS00108">
    <property type="entry name" value="PROTEIN_KINASE_ST"/>
    <property type="match status" value="1"/>
</dbReference>
<dbReference type="PANTHER" id="PTHR27001:SF931">
    <property type="entry name" value="OS11G0664100 PROTEIN"/>
    <property type="match status" value="1"/>
</dbReference>
<dbReference type="Proteomes" id="UP001642483">
    <property type="component" value="Unassembled WGS sequence"/>
</dbReference>
<dbReference type="PROSITE" id="PS50011">
    <property type="entry name" value="PROTEIN_KINASE_DOM"/>
    <property type="match status" value="1"/>
</dbReference>
<dbReference type="Gene3D" id="2.60.120.290">
    <property type="entry name" value="Spermadhesin, CUB domain"/>
    <property type="match status" value="2"/>
</dbReference>
<dbReference type="InterPro" id="IPR000859">
    <property type="entry name" value="CUB_dom"/>
</dbReference>
<name>A0ABP0FQX8_CLALP</name>
<evidence type="ECO:0000256" key="2">
    <source>
        <dbReference type="ARBA" id="ARBA00022840"/>
    </source>
</evidence>
<evidence type="ECO:0000256" key="7">
    <source>
        <dbReference type="SAM" id="Phobius"/>
    </source>
</evidence>
<evidence type="ECO:0000256" key="1">
    <source>
        <dbReference type="ARBA" id="ARBA00022741"/>
    </source>
</evidence>
<dbReference type="SUPFAM" id="SSF49854">
    <property type="entry name" value="Spermadhesin, CUB domain"/>
    <property type="match status" value="2"/>
</dbReference>
<dbReference type="PROSITE" id="PS00107">
    <property type="entry name" value="PROTEIN_KINASE_ATP"/>
    <property type="match status" value="1"/>
</dbReference>
<reference evidence="10 11" key="1">
    <citation type="submission" date="2024-02" db="EMBL/GenBank/DDBJ databases">
        <authorList>
            <person name="Daric V."/>
            <person name="Darras S."/>
        </authorList>
    </citation>
    <scope>NUCLEOTIDE SEQUENCE [LARGE SCALE GENOMIC DNA]</scope>
</reference>
<comment type="caution">
    <text evidence="10">The sequence shown here is derived from an EMBL/GenBank/DDBJ whole genome shotgun (WGS) entry which is preliminary data.</text>
</comment>
<dbReference type="InterPro" id="IPR008271">
    <property type="entry name" value="Ser/Thr_kinase_AS"/>
</dbReference>
<evidence type="ECO:0000259" key="8">
    <source>
        <dbReference type="PROSITE" id="PS01180"/>
    </source>
</evidence>
<keyword evidence="7" id="KW-0472">Membrane</keyword>
<comment type="caution">
    <text evidence="4">Lacks conserved residue(s) required for the propagation of feature annotation.</text>
</comment>